<proteinExistence type="inferred from homology"/>
<dbReference type="Proteomes" id="UP000239352">
    <property type="component" value="Unassembled WGS sequence"/>
</dbReference>
<feature type="transmembrane region" description="Helical" evidence="7">
    <location>
        <begin position="93"/>
        <end position="111"/>
    </location>
</feature>
<keyword evidence="3 7" id="KW-0812">Transmembrane</keyword>
<comment type="subcellular location">
    <subcellularLocation>
        <location evidence="1">Membrane</location>
        <topology evidence="1">Multi-pass membrane protein</topology>
    </subcellularLocation>
</comment>
<sequence length="209" mass="23207">MSVVDTVLTRVPAPLRGLVVRHRELVKFAFVGASTFAIDTALFYLLKWTVLEPKPVTAKVVAVLVATLVSYVLNRQWAFRTRGGRRRHHEAGLYFLVSGTAVALYAAPLWISRYVLHLQTPHTTPLVEELADFTAGQVLGVLLGMAFRWWAFRRWVFPTRESESTERPDERSNVEPFPVGRAAGEGGGDQNGAAHEPDEEQDVSRPAAG</sequence>
<dbReference type="PANTHER" id="PTHR38459">
    <property type="entry name" value="PROPHAGE BACTOPRENOL-LINKED GLUCOSE TRANSLOCASE HOMOLOG"/>
    <property type="match status" value="1"/>
</dbReference>
<evidence type="ECO:0000256" key="6">
    <source>
        <dbReference type="SAM" id="MobiDB-lite"/>
    </source>
</evidence>
<keyword evidence="10" id="KW-1185">Reference proteome</keyword>
<comment type="similarity">
    <text evidence="2">Belongs to the GtrA family.</text>
</comment>
<evidence type="ECO:0000256" key="1">
    <source>
        <dbReference type="ARBA" id="ARBA00004141"/>
    </source>
</evidence>
<dbReference type="InterPro" id="IPR051401">
    <property type="entry name" value="GtrA_CellWall_Glycosyl"/>
</dbReference>
<dbReference type="PANTHER" id="PTHR38459:SF1">
    <property type="entry name" value="PROPHAGE BACTOPRENOL-LINKED GLUCOSE TRANSLOCASE HOMOLOG"/>
    <property type="match status" value="1"/>
</dbReference>
<feature type="transmembrane region" description="Helical" evidence="7">
    <location>
        <begin position="56"/>
        <end position="73"/>
    </location>
</feature>
<dbReference type="EMBL" id="PVSR01000063">
    <property type="protein sequence ID" value="PRW61729.1"/>
    <property type="molecule type" value="Genomic_DNA"/>
</dbReference>
<dbReference type="InParanoid" id="A0A2T0GRJ8"/>
<evidence type="ECO:0000256" key="4">
    <source>
        <dbReference type="ARBA" id="ARBA00022989"/>
    </source>
</evidence>
<evidence type="ECO:0000256" key="7">
    <source>
        <dbReference type="SAM" id="Phobius"/>
    </source>
</evidence>
<accession>A0A2T0GRJ8</accession>
<evidence type="ECO:0000256" key="5">
    <source>
        <dbReference type="ARBA" id="ARBA00023136"/>
    </source>
</evidence>
<keyword evidence="5 7" id="KW-0472">Membrane</keyword>
<organism evidence="9 10">
    <name type="scientific">Actinopolyspora mortivallis</name>
    <dbReference type="NCBI Taxonomy" id="33906"/>
    <lineage>
        <taxon>Bacteria</taxon>
        <taxon>Bacillati</taxon>
        <taxon>Actinomycetota</taxon>
        <taxon>Actinomycetes</taxon>
        <taxon>Actinopolysporales</taxon>
        <taxon>Actinopolysporaceae</taxon>
        <taxon>Actinopolyspora</taxon>
    </lineage>
</organism>
<evidence type="ECO:0000313" key="10">
    <source>
        <dbReference type="Proteomes" id="UP000239352"/>
    </source>
</evidence>
<dbReference type="AlphaFoldDB" id="A0A2T0GRJ8"/>
<dbReference type="STRING" id="1050202.GCA_000384035_02880"/>
<reference evidence="9 10" key="1">
    <citation type="submission" date="2018-03" db="EMBL/GenBank/DDBJ databases">
        <title>Actinopolyspora mortivallis from Sahara, screening for active biomolecules.</title>
        <authorList>
            <person name="Selama O."/>
            <person name="Wellington E.M.H."/>
            <person name="Hacene H."/>
        </authorList>
    </citation>
    <scope>NUCLEOTIDE SEQUENCE [LARGE SCALE GENOMIC DNA]</scope>
    <source>
        <strain evidence="9 10">M5A</strain>
    </source>
</reference>
<gene>
    <name evidence="9" type="ORF">CEP50_19225</name>
</gene>
<dbReference type="RefSeq" id="WP_106115321.1">
    <property type="nucleotide sequence ID" value="NZ_PVSR01000063.1"/>
</dbReference>
<keyword evidence="4 7" id="KW-1133">Transmembrane helix</keyword>
<protein>
    <submittedName>
        <fullName evidence="9">Sugar translocase</fullName>
    </submittedName>
</protein>
<feature type="domain" description="GtrA/DPMS transmembrane" evidence="8">
    <location>
        <begin position="27"/>
        <end position="157"/>
    </location>
</feature>
<dbReference type="Pfam" id="PF04138">
    <property type="entry name" value="GtrA_DPMS_TM"/>
    <property type="match status" value="1"/>
</dbReference>
<feature type="transmembrane region" description="Helical" evidence="7">
    <location>
        <begin position="131"/>
        <end position="151"/>
    </location>
</feature>
<dbReference type="GO" id="GO:0000271">
    <property type="term" value="P:polysaccharide biosynthetic process"/>
    <property type="evidence" value="ECO:0007669"/>
    <property type="project" value="InterPro"/>
</dbReference>
<evidence type="ECO:0000256" key="3">
    <source>
        <dbReference type="ARBA" id="ARBA00022692"/>
    </source>
</evidence>
<feature type="compositionally biased region" description="Basic and acidic residues" evidence="6">
    <location>
        <begin position="162"/>
        <end position="173"/>
    </location>
</feature>
<name>A0A2T0GRJ8_ACTMO</name>
<comment type="caution">
    <text evidence="9">The sequence shown here is derived from an EMBL/GenBank/DDBJ whole genome shotgun (WGS) entry which is preliminary data.</text>
</comment>
<feature type="transmembrane region" description="Helical" evidence="7">
    <location>
        <begin position="25"/>
        <end position="44"/>
    </location>
</feature>
<feature type="region of interest" description="Disordered" evidence="6">
    <location>
        <begin position="162"/>
        <end position="209"/>
    </location>
</feature>
<dbReference type="GO" id="GO:0005886">
    <property type="term" value="C:plasma membrane"/>
    <property type="evidence" value="ECO:0007669"/>
    <property type="project" value="TreeGrafter"/>
</dbReference>
<evidence type="ECO:0000256" key="2">
    <source>
        <dbReference type="ARBA" id="ARBA00009399"/>
    </source>
</evidence>
<evidence type="ECO:0000259" key="8">
    <source>
        <dbReference type="Pfam" id="PF04138"/>
    </source>
</evidence>
<evidence type="ECO:0000313" key="9">
    <source>
        <dbReference type="EMBL" id="PRW61729.1"/>
    </source>
</evidence>
<dbReference type="InterPro" id="IPR007267">
    <property type="entry name" value="GtrA_DPMS_TM"/>
</dbReference>